<dbReference type="GeneID" id="100928866"/>
<evidence type="ECO:0000256" key="1">
    <source>
        <dbReference type="ARBA" id="ARBA00023054"/>
    </source>
</evidence>
<feature type="region of interest" description="Disordered" evidence="3">
    <location>
        <begin position="364"/>
        <end position="385"/>
    </location>
</feature>
<feature type="region of interest" description="Disordered" evidence="3">
    <location>
        <begin position="482"/>
        <end position="502"/>
    </location>
</feature>
<feature type="compositionally biased region" description="Basic and acidic residues" evidence="3">
    <location>
        <begin position="332"/>
        <end position="341"/>
    </location>
</feature>
<gene>
    <name evidence="4" type="primary">CCDC112</name>
</gene>
<reference evidence="4 5" key="1">
    <citation type="journal article" date="2011" name="Proc. Natl. Acad. Sci. U.S.A.">
        <title>Genetic diversity and population structure of the endangered marsupial Sarcophilus harrisii (Tasmanian devil).</title>
        <authorList>
            <person name="Miller W."/>
            <person name="Hayes V.M."/>
            <person name="Ratan A."/>
            <person name="Petersen D.C."/>
            <person name="Wittekindt N.E."/>
            <person name="Miller J."/>
            <person name="Walenz B."/>
            <person name="Knight J."/>
            <person name="Qi J."/>
            <person name="Zhao F."/>
            <person name="Wang Q."/>
            <person name="Bedoya-Reina O.C."/>
            <person name="Katiyar N."/>
            <person name="Tomsho L.P."/>
            <person name="Kasson L.M."/>
            <person name="Hardie R.A."/>
            <person name="Woodbridge P."/>
            <person name="Tindall E.A."/>
            <person name="Bertelsen M.F."/>
            <person name="Dixon D."/>
            <person name="Pyecroft S."/>
            <person name="Helgen K.M."/>
            <person name="Lesk A.M."/>
            <person name="Pringle T.H."/>
            <person name="Patterson N."/>
            <person name="Zhang Y."/>
            <person name="Kreiss A."/>
            <person name="Woods G.M."/>
            <person name="Jones M.E."/>
            <person name="Schuster S.C."/>
        </authorList>
    </citation>
    <scope>NUCLEOTIDE SEQUENCE [LARGE SCALE GENOMIC DNA]</scope>
</reference>
<dbReference type="GO" id="GO:0034451">
    <property type="term" value="C:centriolar satellite"/>
    <property type="evidence" value="ECO:0007669"/>
    <property type="project" value="Ensembl"/>
</dbReference>
<dbReference type="RefSeq" id="XP_003759546.1">
    <property type="nucleotide sequence ID" value="XM_003759498.2"/>
</dbReference>
<feature type="coiled-coil region" evidence="2">
    <location>
        <begin position="113"/>
        <end position="189"/>
    </location>
</feature>
<dbReference type="OrthoDB" id="2152435at2759"/>
<evidence type="ECO:0000256" key="2">
    <source>
        <dbReference type="SAM" id="Coils"/>
    </source>
</evidence>
<keyword evidence="5" id="KW-1185">Reference proteome</keyword>
<feature type="compositionally biased region" description="Basic and acidic residues" evidence="3">
    <location>
        <begin position="483"/>
        <end position="493"/>
    </location>
</feature>
<dbReference type="FunCoup" id="G3W9A3">
    <property type="interactions" value="200"/>
</dbReference>
<feature type="compositionally biased region" description="Basic and acidic residues" evidence="3">
    <location>
        <begin position="367"/>
        <end position="383"/>
    </location>
</feature>
<evidence type="ECO:0000256" key="3">
    <source>
        <dbReference type="SAM" id="MobiDB-lite"/>
    </source>
</evidence>
<dbReference type="AlphaFoldDB" id="G3W9A3"/>
<dbReference type="CTD" id="153733"/>
<dbReference type="HOGENOM" id="CLU_035139_0_0_1"/>
<dbReference type="Proteomes" id="UP000007648">
    <property type="component" value="Unassembled WGS sequence"/>
</dbReference>
<dbReference type="PANTHER" id="PTHR21549">
    <property type="entry name" value="MUTATED IN BLADDER CANCER 1"/>
    <property type="match status" value="1"/>
</dbReference>
<organism evidence="4 5">
    <name type="scientific">Sarcophilus harrisii</name>
    <name type="common">Tasmanian devil</name>
    <name type="synonym">Sarcophilus laniarius</name>
    <dbReference type="NCBI Taxonomy" id="9305"/>
    <lineage>
        <taxon>Eukaryota</taxon>
        <taxon>Metazoa</taxon>
        <taxon>Chordata</taxon>
        <taxon>Craniata</taxon>
        <taxon>Vertebrata</taxon>
        <taxon>Euteleostomi</taxon>
        <taxon>Mammalia</taxon>
        <taxon>Metatheria</taxon>
        <taxon>Dasyuromorphia</taxon>
        <taxon>Dasyuridae</taxon>
        <taxon>Sarcophilus</taxon>
    </lineage>
</organism>
<feature type="region of interest" description="Disordered" evidence="3">
    <location>
        <begin position="315"/>
        <end position="341"/>
    </location>
</feature>
<dbReference type="Ensembl" id="ENSSHAT00000012106.2">
    <property type="protein sequence ID" value="ENSSHAP00000012008.1"/>
    <property type="gene ID" value="ENSSHAG00000010298.2"/>
</dbReference>
<name>G3W9A3_SARHA</name>
<reference evidence="4" key="3">
    <citation type="submission" date="2025-09" db="UniProtKB">
        <authorList>
            <consortium name="Ensembl"/>
        </authorList>
    </citation>
    <scope>IDENTIFICATION</scope>
</reference>
<dbReference type="OMA" id="HRAVPAW"/>
<dbReference type="InParanoid" id="G3W9A3"/>
<keyword evidence="1 2" id="KW-0175">Coiled coil</keyword>
<proteinExistence type="predicted"/>
<dbReference type="GeneTree" id="ENSGT00940000153988"/>
<evidence type="ECO:0000313" key="5">
    <source>
        <dbReference type="Proteomes" id="UP000007648"/>
    </source>
</evidence>
<feature type="compositionally biased region" description="Basic and acidic residues" evidence="3">
    <location>
        <begin position="315"/>
        <end position="324"/>
    </location>
</feature>
<dbReference type="PANTHER" id="PTHR21549:SF0">
    <property type="entry name" value="COILED-COIL DOMAIN-CONTAINING PROTEIN 112"/>
    <property type="match status" value="1"/>
</dbReference>
<sequence length="515" mass="61065">MAALTTVVVAATAEAGTRALATALSTAGLSQNDSYSNTQEGVRSFQLQNWKQKADQAKKIEFIRTAEKLKNQVANIEKDKNGHLYNKKNDFRIDFIVLEELEHKLVNNRKTERAQIQQHLAKIHNNVKRLQQQLKDVKSTPEFVEKLREMMEEIENAINTFKEDQRQIYEDLIKEEKITSNELNALERKIETWALSNSGTERSFKVPSSRFSLDTVMLNNLPEEVVEFEKFLQQAGGRQGGWDDYDHQYFLKVRNKHKGKPSYMKEVLVCLPGRTEDEVQLHEKWYQKFLSLEERKKEFIQKWKAKKQQEKKEMLETKSEEILRSNDLQQEDSSKQKEEQRKKQKLAIEAWKKQKIVELSMKQTSQLKEEEEKERKQQKEHQRQSQLKLLLEKHTQQKKEQEELLKLEKEMKEKTEREERRKTAQNEITKFQERDLHKLELKILERQAKKNEKIEKERRLAKLKEKVEVNVSRDPSRLYKLTKGWEERTKERGPTGAGPLLNIPHRAIPTWRQGL</sequence>
<reference evidence="4" key="2">
    <citation type="submission" date="2025-08" db="UniProtKB">
        <authorList>
            <consortium name="Ensembl"/>
        </authorList>
    </citation>
    <scope>IDENTIFICATION</scope>
</reference>
<dbReference type="STRING" id="9305.ENSSHAP00000012008"/>
<evidence type="ECO:0000313" key="4">
    <source>
        <dbReference type="Ensembl" id="ENSSHAP00000012008.1"/>
    </source>
</evidence>
<dbReference type="eggNOG" id="ENOG502QUHE">
    <property type="taxonomic scope" value="Eukaryota"/>
</dbReference>
<dbReference type="InterPro" id="IPR039902">
    <property type="entry name" value="CCDC148/CCDC112"/>
</dbReference>
<protein>
    <submittedName>
        <fullName evidence="4">Coiled-coil domain containing 112</fullName>
    </submittedName>
</protein>
<dbReference type="KEGG" id="shr:100928866"/>
<accession>G3W9A3</accession>